<evidence type="ECO:0000313" key="3">
    <source>
        <dbReference type="Proteomes" id="UP000198215"/>
    </source>
</evidence>
<protein>
    <submittedName>
        <fullName evidence="2">Uncharacterized protein</fullName>
    </submittedName>
</protein>
<dbReference type="AlphaFoldDB" id="A0A1C5IUM2"/>
<keyword evidence="3" id="KW-1185">Reference proteome</keyword>
<organism evidence="2 3">
    <name type="scientific">Micromonospora coxensis</name>
    <dbReference type="NCBI Taxonomy" id="356852"/>
    <lineage>
        <taxon>Bacteria</taxon>
        <taxon>Bacillati</taxon>
        <taxon>Actinomycetota</taxon>
        <taxon>Actinomycetes</taxon>
        <taxon>Micromonosporales</taxon>
        <taxon>Micromonosporaceae</taxon>
        <taxon>Micromonospora</taxon>
    </lineage>
</organism>
<evidence type="ECO:0000313" key="2">
    <source>
        <dbReference type="EMBL" id="SCG62067.1"/>
    </source>
</evidence>
<proteinExistence type="predicted"/>
<feature type="transmembrane region" description="Helical" evidence="1">
    <location>
        <begin position="42"/>
        <end position="64"/>
    </location>
</feature>
<sequence>MRLARLTPRQRSRPVRAGGGAALIGASQLVQQVPFVVPMPYPAKVTLFVVALLLLAAAPAWYVLRRD</sequence>
<dbReference type="Proteomes" id="UP000198215">
    <property type="component" value="Chromosome I"/>
</dbReference>
<keyword evidence="1" id="KW-0812">Transmembrane</keyword>
<gene>
    <name evidence="2" type="ORF">GA0070614_3440</name>
</gene>
<keyword evidence="1" id="KW-0472">Membrane</keyword>
<reference evidence="3" key="1">
    <citation type="submission" date="2016-06" db="EMBL/GenBank/DDBJ databases">
        <authorList>
            <person name="Varghese N."/>
            <person name="Submissions Spin"/>
        </authorList>
    </citation>
    <scope>NUCLEOTIDE SEQUENCE [LARGE SCALE GENOMIC DNA]</scope>
    <source>
        <strain evidence="3">DSM 45161</strain>
    </source>
</reference>
<evidence type="ECO:0000256" key="1">
    <source>
        <dbReference type="SAM" id="Phobius"/>
    </source>
</evidence>
<dbReference type="EMBL" id="LT607753">
    <property type="protein sequence ID" value="SCG62067.1"/>
    <property type="molecule type" value="Genomic_DNA"/>
</dbReference>
<name>A0A1C5IUM2_9ACTN</name>
<keyword evidence="1" id="KW-1133">Transmembrane helix</keyword>
<accession>A0A1C5IUM2</accession>